<evidence type="ECO:0000313" key="3">
    <source>
        <dbReference type="Proteomes" id="UP001153076"/>
    </source>
</evidence>
<name>A0A9Q1JXZ2_9CARY</name>
<accession>A0A9Q1JXZ2</accession>
<dbReference type="InterPro" id="IPR006476">
    <property type="entry name" value="CHP01589_pln"/>
</dbReference>
<keyword evidence="3" id="KW-1185">Reference proteome</keyword>
<evidence type="ECO:0000313" key="2">
    <source>
        <dbReference type="EMBL" id="KAJ8433144.1"/>
    </source>
</evidence>
<feature type="compositionally biased region" description="Low complexity" evidence="1">
    <location>
        <begin position="143"/>
        <end position="168"/>
    </location>
</feature>
<organism evidence="2 3">
    <name type="scientific">Carnegiea gigantea</name>
    <dbReference type="NCBI Taxonomy" id="171969"/>
    <lineage>
        <taxon>Eukaryota</taxon>
        <taxon>Viridiplantae</taxon>
        <taxon>Streptophyta</taxon>
        <taxon>Embryophyta</taxon>
        <taxon>Tracheophyta</taxon>
        <taxon>Spermatophyta</taxon>
        <taxon>Magnoliopsida</taxon>
        <taxon>eudicotyledons</taxon>
        <taxon>Gunneridae</taxon>
        <taxon>Pentapetalae</taxon>
        <taxon>Caryophyllales</taxon>
        <taxon>Cactineae</taxon>
        <taxon>Cactaceae</taxon>
        <taxon>Cactoideae</taxon>
        <taxon>Echinocereeae</taxon>
        <taxon>Carnegiea</taxon>
    </lineage>
</organism>
<dbReference type="Pfam" id="PF09713">
    <property type="entry name" value="A_thal_3526"/>
    <property type="match status" value="1"/>
</dbReference>
<dbReference type="OrthoDB" id="1620396at2759"/>
<reference evidence="2" key="1">
    <citation type="submission" date="2022-04" db="EMBL/GenBank/DDBJ databases">
        <title>Carnegiea gigantea Genome sequencing and assembly v2.</title>
        <authorList>
            <person name="Copetti D."/>
            <person name="Sanderson M.J."/>
            <person name="Burquez A."/>
            <person name="Wojciechowski M.F."/>
        </authorList>
    </citation>
    <scope>NUCLEOTIDE SEQUENCE</scope>
    <source>
        <strain evidence="2">SGP5-SGP5p</strain>
        <tissue evidence="2">Aerial part</tissue>
    </source>
</reference>
<comment type="caution">
    <text evidence="2">The sequence shown here is derived from an EMBL/GenBank/DDBJ whole genome shotgun (WGS) entry which is preliminary data.</text>
</comment>
<proteinExistence type="predicted"/>
<dbReference type="EMBL" id="JAKOGI010000557">
    <property type="protein sequence ID" value="KAJ8433144.1"/>
    <property type="molecule type" value="Genomic_DNA"/>
</dbReference>
<sequence length="448" mass="48559">MSNGVVRRPAVEDLDLVHNLIEQCLQLHLSKRDAANLIFREANIDPGYTELVTHIAGDLVNCFGQEKCRLNQLLKPVHLLQPLTSAPSLAPEEKIWEQLEQENREFFDCYYVRLALKQQIELFNELLRQQAALTHEITNGVAPSPGSNGSHVSGNGSHISGNGSHISGNGSGMLGNGYHISDRSHRPVNGSHMPENGSHVPENGSHRPVNGSHRPENGSHRPINGSYRAENVSHRPIDGSHGPIHGSYMEHLAQNGGCYRTDEAGPCTRTRNLQPAISSNLPSAFTGGMSVLQMPTPFDVSTPSRGIDFLPKYNTLHVHSSNSTELIPGLNEEIIKPGSDYSDSQTIFQTNGDVVGTRASVEGAPFSCVEASSQILNESLLAMNGFSFGHFGQIPENFSLSDLSTAYPSEAENYANCSLGTTIAGSFFVSQDVVEVPGEMPSTSFQLL</sequence>
<feature type="region of interest" description="Disordered" evidence="1">
    <location>
        <begin position="138"/>
        <end position="248"/>
    </location>
</feature>
<dbReference type="Proteomes" id="UP001153076">
    <property type="component" value="Unassembled WGS sequence"/>
</dbReference>
<gene>
    <name evidence="2" type="ORF">Cgig2_007108</name>
</gene>
<dbReference type="PANTHER" id="PTHR31871">
    <property type="entry name" value="OS02G0137100 PROTEIN"/>
    <property type="match status" value="1"/>
</dbReference>
<dbReference type="AlphaFoldDB" id="A0A9Q1JXZ2"/>
<dbReference type="PANTHER" id="PTHR31871:SF1">
    <property type="entry name" value="HISTIDINE-TRNA LIGASE"/>
    <property type="match status" value="1"/>
</dbReference>
<evidence type="ECO:0000256" key="1">
    <source>
        <dbReference type="SAM" id="MobiDB-lite"/>
    </source>
</evidence>
<protein>
    <submittedName>
        <fullName evidence="2">Uncharacterized protein</fullName>
    </submittedName>
</protein>